<keyword evidence="1" id="KW-0472">Membrane</keyword>
<keyword evidence="1" id="KW-0812">Transmembrane</keyword>
<reference evidence="2 3" key="2">
    <citation type="journal article" date="2010" name="Stand. Genomic Sci.">
        <title>Complete genome sequence of Chitinophaga pinensis type strain (UQM 2034).</title>
        <authorList>
            <person name="Glavina Del Rio T."/>
            <person name="Abt B."/>
            <person name="Spring S."/>
            <person name="Lapidus A."/>
            <person name="Nolan M."/>
            <person name="Tice H."/>
            <person name="Copeland A."/>
            <person name="Cheng J.F."/>
            <person name="Chen F."/>
            <person name="Bruce D."/>
            <person name="Goodwin L."/>
            <person name="Pitluck S."/>
            <person name="Ivanova N."/>
            <person name="Mavromatis K."/>
            <person name="Mikhailova N."/>
            <person name="Pati A."/>
            <person name="Chen A."/>
            <person name="Palaniappan K."/>
            <person name="Land M."/>
            <person name="Hauser L."/>
            <person name="Chang Y.J."/>
            <person name="Jeffries C.D."/>
            <person name="Chain P."/>
            <person name="Saunders E."/>
            <person name="Detter J.C."/>
            <person name="Brettin T."/>
            <person name="Rohde M."/>
            <person name="Goker M."/>
            <person name="Bristow J."/>
            <person name="Eisen J.A."/>
            <person name="Markowitz V."/>
            <person name="Hugenholtz P."/>
            <person name="Kyrpides N.C."/>
            <person name="Klenk H.P."/>
            <person name="Lucas S."/>
        </authorList>
    </citation>
    <scope>NUCLEOTIDE SEQUENCE [LARGE SCALE GENOMIC DNA]</scope>
    <source>
        <strain evidence="3">ATCC 43595 / DSM 2588 / LMG 13176 / NBRC 15968 / NCIMB 11800 / UQM 2034</strain>
    </source>
</reference>
<protein>
    <recommendedName>
        <fullName evidence="4">DUF4267 domain-containing protein</fullName>
    </recommendedName>
</protein>
<dbReference type="InterPro" id="IPR025363">
    <property type="entry name" value="DUF4267"/>
</dbReference>
<sequence>MHTTIKHMAGWLAALTGIGIIFIGARFFFVPVSAEHAFGIHVDADNHAFHYIKGIRDIFSGVIVLLLLLTKEYRALGLTLLSVVIVPLTDFMIVYQQPAPEYAKLIPHIIAVIIVILLGIYYFFNAPKRNSHAI</sequence>
<evidence type="ECO:0000313" key="3">
    <source>
        <dbReference type="Proteomes" id="UP000002215"/>
    </source>
</evidence>
<evidence type="ECO:0008006" key="4">
    <source>
        <dbReference type="Google" id="ProtNLM"/>
    </source>
</evidence>
<organism evidence="2 3">
    <name type="scientific">Chitinophaga pinensis (strain ATCC 43595 / DSM 2588 / LMG 13176 / NBRC 15968 / NCIMB 11800 / UQM 2034)</name>
    <dbReference type="NCBI Taxonomy" id="485918"/>
    <lineage>
        <taxon>Bacteria</taxon>
        <taxon>Pseudomonadati</taxon>
        <taxon>Bacteroidota</taxon>
        <taxon>Chitinophagia</taxon>
        <taxon>Chitinophagales</taxon>
        <taxon>Chitinophagaceae</taxon>
        <taxon>Chitinophaga</taxon>
    </lineage>
</organism>
<name>A0A979G8U9_CHIPD</name>
<dbReference type="KEGG" id="cpi:Cpin_5650"/>
<dbReference type="AlphaFoldDB" id="A0A979G8U9"/>
<feature type="transmembrane region" description="Helical" evidence="1">
    <location>
        <begin position="105"/>
        <end position="124"/>
    </location>
</feature>
<evidence type="ECO:0000313" key="2">
    <source>
        <dbReference type="EMBL" id="ACU63074.1"/>
    </source>
</evidence>
<dbReference type="EMBL" id="CP001699">
    <property type="protein sequence ID" value="ACU63074.1"/>
    <property type="molecule type" value="Genomic_DNA"/>
</dbReference>
<evidence type="ECO:0000256" key="1">
    <source>
        <dbReference type="SAM" id="Phobius"/>
    </source>
</evidence>
<dbReference type="Proteomes" id="UP000002215">
    <property type="component" value="Chromosome"/>
</dbReference>
<dbReference type="Pfam" id="PF14087">
    <property type="entry name" value="DUF4267"/>
    <property type="match status" value="1"/>
</dbReference>
<accession>A0A979G8U9</accession>
<feature type="transmembrane region" description="Helical" evidence="1">
    <location>
        <begin position="9"/>
        <end position="29"/>
    </location>
</feature>
<dbReference type="RefSeq" id="WP_012793241.1">
    <property type="nucleotide sequence ID" value="NC_013132.1"/>
</dbReference>
<feature type="transmembrane region" description="Helical" evidence="1">
    <location>
        <begin position="75"/>
        <end position="93"/>
    </location>
</feature>
<feature type="transmembrane region" description="Helical" evidence="1">
    <location>
        <begin position="49"/>
        <end position="68"/>
    </location>
</feature>
<gene>
    <name evidence="2" type="ordered locus">Cpin_5650</name>
</gene>
<proteinExistence type="predicted"/>
<reference evidence="3" key="1">
    <citation type="submission" date="2009-08" db="EMBL/GenBank/DDBJ databases">
        <title>The complete genome of Chitinophaga pinensis DSM 2588.</title>
        <authorList>
            <consortium name="US DOE Joint Genome Institute (JGI-PGF)"/>
            <person name="Lucas S."/>
            <person name="Copeland A."/>
            <person name="Lapidus A."/>
            <person name="Glavina del Rio T."/>
            <person name="Dalin E."/>
            <person name="Tice H."/>
            <person name="Bruce D."/>
            <person name="Goodwin L."/>
            <person name="Pitluck S."/>
            <person name="Kyrpides N."/>
            <person name="Mavromatis K."/>
            <person name="Ivanova N."/>
            <person name="Mikhailova N."/>
            <person name="Sims D."/>
            <person name="Meinche L."/>
            <person name="Brettin T."/>
            <person name="Detter J.C."/>
            <person name="Han C."/>
            <person name="Larimer F."/>
            <person name="Land M."/>
            <person name="Hauser L."/>
            <person name="Markowitz V."/>
            <person name="Cheng J.-F."/>
            <person name="Hugenholtz P."/>
            <person name="Woyke T."/>
            <person name="Wu D."/>
            <person name="Spring S."/>
            <person name="Klenk H.-P."/>
            <person name="Eisen J.A."/>
        </authorList>
    </citation>
    <scope>NUCLEOTIDE SEQUENCE [LARGE SCALE GENOMIC DNA]</scope>
    <source>
        <strain evidence="3">ATCC 43595 / DSM 2588 / LMG 13176 / NBRC 15968 / NCIMB 11800 / UQM 2034</strain>
    </source>
</reference>
<keyword evidence="1" id="KW-1133">Transmembrane helix</keyword>